<dbReference type="EMBL" id="JAAVNE010000077">
    <property type="protein sequence ID" value="NKC34321.1"/>
    <property type="molecule type" value="Genomic_DNA"/>
</dbReference>
<accession>A0ABX1EAV3</accession>
<evidence type="ECO:0000256" key="1">
    <source>
        <dbReference type="ARBA" id="ARBA00006987"/>
    </source>
</evidence>
<gene>
    <name evidence="3" type="ORF">HEQ75_25940</name>
</gene>
<evidence type="ECO:0000313" key="3">
    <source>
        <dbReference type="EMBL" id="NKC34321.1"/>
    </source>
</evidence>
<evidence type="ECO:0000256" key="2">
    <source>
        <dbReference type="SAM" id="SignalP"/>
    </source>
</evidence>
<dbReference type="CDD" id="cd13578">
    <property type="entry name" value="PBP2_Bug27"/>
    <property type="match status" value="1"/>
</dbReference>
<dbReference type="InterPro" id="IPR005064">
    <property type="entry name" value="BUG"/>
</dbReference>
<proteinExistence type="inferred from homology"/>
<dbReference type="Pfam" id="PF03401">
    <property type="entry name" value="TctC"/>
    <property type="match status" value="1"/>
</dbReference>
<reference evidence="3 4" key="1">
    <citation type="submission" date="2020-03" db="EMBL/GenBank/DDBJ databases">
        <title>Roseomonas selenitidurans sp. nov. isolated from urban soil.</title>
        <authorList>
            <person name="Liu H."/>
        </authorList>
    </citation>
    <scope>NUCLEOTIDE SEQUENCE [LARGE SCALE GENOMIC DNA]</scope>
    <source>
        <strain evidence="3 4">BU-1</strain>
    </source>
</reference>
<protein>
    <submittedName>
        <fullName evidence="3">Tripartite tricarboxylate transporter substrate binding protein</fullName>
    </submittedName>
</protein>
<dbReference type="PANTHER" id="PTHR42928:SF5">
    <property type="entry name" value="BLR1237 PROTEIN"/>
    <property type="match status" value="1"/>
</dbReference>
<comment type="caution">
    <text evidence="3">The sequence shown here is derived from an EMBL/GenBank/DDBJ whole genome shotgun (WGS) entry which is preliminary data.</text>
</comment>
<sequence length="327" mass="33815">MRLTRRAWLAAGLASLVVPPALAQASGGAAWPARPVRAVVPFPPGGAIDALARVTAARLAETLGQPFVVENRPGAGGTIGSAEVARAAPDGHTLLWVSTAHAVNPGLYPRLPYDGLADFAPVMQVARVPNVLVVRADLPAATVAEFAALARQRSGDVTYASAGSGTTIHIAGELFTARTGVQMTHVPYRGSAPALQDLLAGRVDAMFDSLTSALPQIRSGRLRALGVTTAERSTLLPEVPTIAEAGVAGYAMDPWFGLLAPARTPDAVLARIEGTLAAALAEPATRDRLLAVGLEPIALGRAGFAAVLARETAEWTAFVRQAGIRVE</sequence>
<name>A0ABX1EAV3_9PROT</name>
<comment type="similarity">
    <text evidence="1">Belongs to the UPF0065 (bug) family.</text>
</comment>
<dbReference type="Gene3D" id="3.40.190.10">
    <property type="entry name" value="Periplasmic binding protein-like II"/>
    <property type="match status" value="1"/>
</dbReference>
<organism evidence="3 4">
    <name type="scientific">Falsiroseomonas selenitidurans</name>
    <dbReference type="NCBI Taxonomy" id="2716335"/>
    <lineage>
        <taxon>Bacteria</taxon>
        <taxon>Pseudomonadati</taxon>
        <taxon>Pseudomonadota</taxon>
        <taxon>Alphaproteobacteria</taxon>
        <taxon>Acetobacterales</taxon>
        <taxon>Roseomonadaceae</taxon>
        <taxon>Falsiroseomonas</taxon>
    </lineage>
</organism>
<dbReference type="RefSeq" id="WP_168035032.1">
    <property type="nucleotide sequence ID" value="NZ_JAAVNE010000077.1"/>
</dbReference>
<feature type="chain" id="PRO_5046403635" evidence="2">
    <location>
        <begin position="24"/>
        <end position="327"/>
    </location>
</feature>
<keyword evidence="2" id="KW-0732">Signal</keyword>
<keyword evidence="4" id="KW-1185">Reference proteome</keyword>
<feature type="signal peptide" evidence="2">
    <location>
        <begin position="1"/>
        <end position="23"/>
    </location>
</feature>
<dbReference type="Proteomes" id="UP000787635">
    <property type="component" value="Unassembled WGS sequence"/>
</dbReference>
<dbReference type="SUPFAM" id="SSF53850">
    <property type="entry name" value="Periplasmic binding protein-like II"/>
    <property type="match status" value="1"/>
</dbReference>
<evidence type="ECO:0000313" key="4">
    <source>
        <dbReference type="Proteomes" id="UP000787635"/>
    </source>
</evidence>
<dbReference type="PANTHER" id="PTHR42928">
    <property type="entry name" value="TRICARBOXYLATE-BINDING PROTEIN"/>
    <property type="match status" value="1"/>
</dbReference>
<dbReference type="InterPro" id="IPR042100">
    <property type="entry name" value="Bug_dom1"/>
</dbReference>
<dbReference type="Gene3D" id="3.40.190.150">
    <property type="entry name" value="Bordetella uptake gene, domain 1"/>
    <property type="match status" value="1"/>
</dbReference>
<dbReference type="PIRSF" id="PIRSF017082">
    <property type="entry name" value="YflP"/>
    <property type="match status" value="1"/>
</dbReference>